<sequence>MKKNTKFLVLLLACCICMQMTKAKTIVVGNKSLPVFTSIQKSGAHVQHATSLAAAIKQARQGDGILVLGSIQKPQALTSALLREIAVKDLKVFIEYPYYLANEQPEIKKITLERGVIAGKQIPQLDSMAILSINDHPFYAYPDQPHTYAYIAKVAGFDKAEYGILDTERFPFLFRKQNVLVSGIQISNWLDARFGPFHYWETLWQYILNYVGINTPIKWPTTATVQPSFAKEEKITRADYLKAVERGSAWYLNSKLLIAENWKHLVDSFTKKNGEGVVFPPVSDNMNIGNGRYGILEGHASYINKDGSQPIRWWIRGDCQAETAFALSAASRLLNKPEYDSIAINLLNYLYKTSNLRQGERNDPQSPSFGLIGWATTDPDAYYGDDNARVLLGTIGAATHLASSEWNHYIIEGILGNFRTAGVHGFRGPWFRDAAMQKTTWQALGNRNIINIHPHYESWLWALYLWLYDKTQYEPLKQKAKEAITITMNAFPEWKWTNGIQQEYARMLLPLAWLVRVENTQQHRDWLKLVALTLLKDMDSCGAIKERLGFKGMGRYGKILSNAEYGTKEAPLIAEYGDKVTDLLYTINYASFGLNEAYAATQDSTYKNAVDAIRDLFVRIQVHAPTHRDLDGSWFRAFDFGRWEYWASNADSGWGPWGTQTGWTQSWVLNALITGLKNTNYWDTTKSTFDTEAFRLTFTETLNIMLK</sequence>
<evidence type="ECO:0000313" key="3">
    <source>
        <dbReference type="Proteomes" id="UP001321305"/>
    </source>
</evidence>
<evidence type="ECO:0000313" key="2">
    <source>
        <dbReference type="EMBL" id="WWC84338.1"/>
    </source>
</evidence>
<dbReference type="SUPFAM" id="SSF48208">
    <property type="entry name" value="Six-hairpin glycosidases"/>
    <property type="match status" value="1"/>
</dbReference>
<organism evidence="2 3">
    <name type="scientific">Mycovorax composti</name>
    <dbReference type="NCBI Taxonomy" id="2962693"/>
    <lineage>
        <taxon>Bacteria</taxon>
        <taxon>Pseudomonadati</taxon>
        <taxon>Bacteroidota</taxon>
        <taxon>Chitinophagia</taxon>
        <taxon>Chitinophagales</taxon>
        <taxon>Chitinophagaceae</taxon>
        <taxon>Mycovorax</taxon>
    </lineage>
</organism>
<dbReference type="Proteomes" id="UP001321305">
    <property type="component" value="Chromosome"/>
</dbReference>
<keyword evidence="3" id="KW-1185">Reference proteome</keyword>
<dbReference type="InterPro" id="IPR008928">
    <property type="entry name" value="6-hairpin_glycosidase_sf"/>
</dbReference>
<dbReference type="EMBL" id="CP144143">
    <property type="protein sequence ID" value="WWC84338.1"/>
    <property type="molecule type" value="Genomic_DNA"/>
</dbReference>
<feature type="chain" id="PRO_5046095813" evidence="1">
    <location>
        <begin position="24"/>
        <end position="707"/>
    </location>
</feature>
<protein>
    <submittedName>
        <fullName evidence="2">Uncharacterized protein</fullName>
    </submittedName>
</protein>
<keyword evidence="1" id="KW-0732">Signal</keyword>
<proteinExistence type="predicted"/>
<gene>
    <name evidence="2" type="ORF">PIECOFPK_02073</name>
</gene>
<feature type="signal peptide" evidence="1">
    <location>
        <begin position="1"/>
        <end position="23"/>
    </location>
</feature>
<accession>A0ABZ2ELB3</accession>
<evidence type="ECO:0000256" key="1">
    <source>
        <dbReference type="SAM" id="SignalP"/>
    </source>
</evidence>
<name>A0ABZ2ELB3_9BACT</name>
<reference evidence="3" key="1">
    <citation type="submission" date="2024-01" db="EMBL/GenBank/DDBJ databases">
        <title>Mycovorax composti gen. nov. sp. nov., a member of the family Chitinophagaceae isolated from button mushroom compost.</title>
        <authorList>
            <person name="Thai M."/>
            <person name="Bell T.L."/>
            <person name="Kertesz M.A."/>
        </authorList>
    </citation>
    <scope>NUCLEOTIDE SEQUENCE [LARGE SCALE GENOMIC DNA]</scope>
    <source>
        <strain evidence="3">C216</strain>
    </source>
</reference>